<sequence>MRRTAHRALLVATAAMAAGICTALLISGHQAQRMRSAKPETLDGMLMRDLPAAVSCEGR</sequence>
<gene>
    <name evidence="1" type="ORF">Ahu01nite_080790</name>
</gene>
<name>A0ABQ4A2A1_9ACTN</name>
<proteinExistence type="predicted"/>
<organism evidence="1 2">
    <name type="scientific">Winogradskya humida</name>
    <dbReference type="NCBI Taxonomy" id="113566"/>
    <lineage>
        <taxon>Bacteria</taxon>
        <taxon>Bacillati</taxon>
        <taxon>Actinomycetota</taxon>
        <taxon>Actinomycetes</taxon>
        <taxon>Micromonosporales</taxon>
        <taxon>Micromonosporaceae</taxon>
        <taxon>Winogradskya</taxon>
    </lineage>
</organism>
<evidence type="ECO:0000313" key="2">
    <source>
        <dbReference type="Proteomes" id="UP000603200"/>
    </source>
</evidence>
<accession>A0ABQ4A2A1</accession>
<reference evidence="1 2" key="1">
    <citation type="submission" date="2021-01" db="EMBL/GenBank/DDBJ databases">
        <title>Whole genome shotgun sequence of Actinoplanes humidus NBRC 14915.</title>
        <authorList>
            <person name="Komaki H."/>
            <person name="Tamura T."/>
        </authorList>
    </citation>
    <scope>NUCLEOTIDE SEQUENCE [LARGE SCALE GENOMIC DNA]</scope>
    <source>
        <strain evidence="1 2">NBRC 14915</strain>
    </source>
</reference>
<keyword evidence="2" id="KW-1185">Reference proteome</keyword>
<protein>
    <submittedName>
        <fullName evidence="1">Uncharacterized protein</fullName>
    </submittedName>
</protein>
<dbReference type="EMBL" id="BOMN01000114">
    <property type="protein sequence ID" value="GIE24977.1"/>
    <property type="molecule type" value="Genomic_DNA"/>
</dbReference>
<comment type="caution">
    <text evidence="1">The sequence shown here is derived from an EMBL/GenBank/DDBJ whole genome shotgun (WGS) entry which is preliminary data.</text>
</comment>
<evidence type="ECO:0000313" key="1">
    <source>
        <dbReference type="EMBL" id="GIE24977.1"/>
    </source>
</evidence>
<dbReference type="Proteomes" id="UP000603200">
    <property type="component" value="Unassembled WGS sequence"/>
</dbReference>